<name>A0A7H2BHI6_9MICC</name>
<dbReference type="AlphaFoldDB" id="A0A7H2BHI6"/>
<sequence length="309" mass="33922">MKKGNTVHQRPIKRAAHTPLGHAWESFEKGRRLFELQDFPGAIAVFESSLKQFRAVLESEGEAMAASAIAAAYGNNGMHEFAMPFAEEALDAFIRLGHAEQVAEQRQNLGSLYMSCDRAEQARQSFAQAAEDFISLKNWERAGDNALLAANLNARDNQFGSARTLFLQALDNFSKVESGASEHSRATGLMQLAYLEKVEKNMDAARLLYAEALEAFQAMNSPWEIGSCLEGLAAVEFEADALDSAVLHAKAALDTFQQNGFRRDALRAKVNYRAVKLAQERANRLAAPSSSEESVGSHLPGTPFPDERP</sequence>
<dbReference type="Proteomes" id="UP000516421">
    <property type="component" value="Chromosome"/>
</dbReference>
<dbReference type="Pfam" id="PF14938">
    <property type="entry name" value="SNAP"/>
    <property type="match status" value="1"/>
</dbReference>
<accession>A0A7H2BHI6</accession>
<dbReference type="RefSeq" id="WP_145174440.1">
    <property type="nucleotide sequence ID" value="NZ_BAAAHX010000002.1"/>
</dbReference>
<evidence type="ECO:0000313" key="2">
    <source>
        <dbReference type="EMBL" id="QNV39132.1"/>
    </source>
</evidence>
<dbReference type="Gene3D" id="1.25.40.10">
    <property type="entry name" value="Tetratricopeptide repeat domain"/>
    <property type="match status" value="2"/>
</dbReference>
<reference evidence="2 3" key="1">
    <citation type="submission" date="2020-09" db="EMBL/GenBank/DDBJ databases">
        <title>Investigation of environmental microbe.</title>
        <authorList>
            <person name="Ou Y."/>
            <person name="Kang Q."/>
        </authorList>
    </citation>
    <scope>NUCLEOTIDE SEQUENCE [LARGE SCALE GENOMIC DNA]</scope>
    <source>
        <strain evidence="2 3">KJZ-9</strain>
    </source>
</reference>
<dbReference type="EMBL" id="CP061538">
    <property type="protein sequence ID" value="QNV39132.1"/>
    <property type="molecule type" value="Genomic_DNA"/>
</dbReference>
<dbReference type="SUPFAM" id="SSF48452">
    <property type="entry name" value="TPR-like"/>
    <property type="match status" value="2"/>
</dbReference>
<dbReference type="KEGG" id="rama:IDM48_06805"/>
<protein>
    <recommendedName>
        <fullName evidence="4">Tetratricopeptide repeat protein</fullName>
    </recommendedName>
</protein>
<organism evidence="2 3">
    <name type="scientific">Rothia amarae</name>
    <dbReference type="NCBI Taxonomy" id="169480"/>
    <lineage>
        <taxon>Bacteria</taxon>
        <taxon>Bacillati</taxon>
        <taxon>Actinomycetota</taxon>
        <taxon>Actinomycetes</taxon>
        <taxon>Micrococcales</taxon>
        <taxon>Micrococcaceae</taxon>
        <taxon>Rothia</taxon>
    </lineage>
</organism>
<gene>
    <name evidence="2" type="ORF">IDM48_06805</name>
</gene>
<evidence type="ECO:0000256" key="1">
    <source>
        <dbReference type="SAM" id="MobiDB-lite"/>
    </source>
</evidence>
<evidence type="ECO:0008006" key="4">
    <source>
        <dbReference type="Google" id="ProtNLM"/>
    </source>
</evidence>
<feature type="region of interest" description="Disordered" evidence="1">
    <location>
        <begin position="281"/>
        <end position="309"/>
    </location>
</feature>
<evidence type="ECO:0000313" key="3">
    <source>
        <dbReference type="Proteomes" id="UP000516421"/>
    </source>
</evidence>
<dbReference type="InterPro" id="IPR011990">
    <property type="entry name" value="TPR-like_helical_dom_sf"/>
</dbReference>
<keyword evidence="3" id="KW-1185">Reference proteome</keyword>
<proteinExistence type="predicted"/>